<evidence type="ECO:0000313" key="1">
    <source>
        <dbReference type="EMBL" id="MBD7911422.1"/>
    </source>
</evidence>
<gene>
    <name evidence="1" type="ORF">H9661_08645</name>
</gene>
<dbReference type="RefSeq" id="WP_191768406.1">
    <property type="nucleotide sequence ID" value="NZ_JACSRA010000011.1"/>
</dbReference>
<comment type="caution">
    <text evidence="1">The sequence shown here is derived from an EMBL/GenBank/DDBJ whole genome shotgun (WGS) entry which is preliminary data.</text>
</comment>
<keyword evidence="2" id="KW-1185">Reference proteome</keyword>
<proteinExistence type="predicted"/>
<dbReference type="EMBL" id="JACSRA010000011">
    <property type="protein sequence ID" value="MBD7911422.1"/>
    <property type="molecule type" value="Genomic_DNA"/>
</dbReference>
<reference evidence="1 2" key="1">
    <citation type="submission" date="2020-08" db="EMBL/GenBank/DDBJ databases">
        <title>A Genomic Blueprint of the Chicken Gut Microbiome.</title>
        <authorList>
            <person name="Gilroy R."/>
            <person name="Ravi A."/>
            <person name="Getino M."/>
            <person name="Pursley I."/>
            <person name="Horton D.L."/>
            <person name="Alikhan N.-F."/>
            <person name="Baker D."/>
            <person name="Gharbi K."/>
            <person name="Hall N."/>
            <person name="Watson M."/>
            <person name="Adriaenssens E.M."/>
            <person name="Foster-Nyarko E."/>
            <person name="Jarju S."/>
            <person name="Secka A."/>
            <person name="Antonio M."/>
            <person name="Oren A."/>
            <person name="Chaudhuri R."/>
            <person name="La Ragione R.M."/>
            <person name="Hildebrand F."/>
            <person name="Pallen M.J."/>
        </authorList>
    </citation>
    <scope>NUCLEOTIDE SEQUENCE [LARGE SCALE GENOMIC DNA]</scope>
    <source>
        <strain evidence="1 2">Sa3CVN1</strain>
    </source>
</reference>
<sequence length="116" mass="13048">MRNNSYNIFKSAQNTLDRLALRKDNLGNYSIGFSKSPVSNQNKIDVKTDSSIISTPEVSPINDNISFEKKVAPISENEGIIDSIANEITPVRLQQAIILSEIVGKPRSKTRRKRRF</sequence>
<organism evidence="1 2">
    <name type="scientific">Clostridium cibarium</name>
    <dbReference type="NCBI Taxonomy" id="2762247"/>
    <lineage>
        <taxon>Bacteria</taxon>
        <taxon>Bacillati</taxon>
        <taxon>Bacillota</taxon>
        <taxon>Clostridia</taxon>
        <taxon>Eubacteriales</taxon>
        <taxon>Clostridiaceae</taxon>
        <taxon>Clostridium</taxon>
    </lineage>
</organism>
<dbReference type="Proteomes" id="UP000627781">
    <property type="component" value="Unassembled WGS sequence"/>
</dbReference>
<name>A0ABR8PTE9_9CLOT</name>
<accession>A0ABR8PTE9</accession>
<protein>
    <submittedName>
        <fullName evidence="1">Uncharacterized protein</fullName>
    </submittedName>
</protein>
<evidence type="ECO:0000313" key="2">
    <source>
        <dbReference type="Proteomes" id="UP000627781"/>
    </source>
</evidence>